<evidence type="ECO:0000256" key="1">
    <source>
        <dbReference type="SAM" id="MobiDB-lite"/>
    </source>
</evidence>
<evidence type="ECO:0000313" key="3">
    <source>
        <dbReference type="Proteomes" id="UP000309038"/>
    </source>
</evidence>
<accession>A0A4V3XAP0</accession>
<feature type="compositionally biased region" description="Basic and acidic residues" evidence="1">
    <location>
        <begin position="128"/>
        <end position="148"/>
    </location>
</feature>
<protein>
    <submittedName>
        <fullName evidence="2">Uncharacterized protein</fullName>
    </submittedName>
</protein>
<dbReference type="EMBL" id="SGPJ01000100">
    <property type="protein sequence ID" value="THG98892.1"/>
    <property type="molecule type" value="Genomic_DNA"/>
</dbReference>
<feature type="region of interest" description="Disordered" evidence="1">
    <location>
        <begin position="186"/>
        <end position="240"/>
    </location>
</feature>
<dbReference type="AlphaFoldDB" id="A0A4V3XAP0"/>
<feature type="region of interest" description="Disordered" evidence="1">
    <location>
        <begin position="94"/>
        <end position="164"/>
    </location>
</feature>
<organism evidence="2 3">
    <name type="scientific">Hermanssonia centrifuga</name>
    <dbReference type="NCBI Taxonomy" id="98765"/>
    <lineage>
        <taxon>Eukaryota</taxon>
        <taxon>Fungi</taxon>
        <taxon>Dikarya</taxon>
        <taxon>Basidiomycota</taxon>
        <taxon>Agaricomycotina</taxon>
        <taxon>Agaricomycetes</taxon>
        <taxon>Polyporales</taxon>
        <taxon>Meruliaceae</taxon>
        <taxon>Hermanssonia</taxon>
    </lineage>
</organism>
<name>A0A4V3XAP0_9APHY</name>
<comment type="caution">
    <text evidence="2">The sequence shown here is derived from an EMBL/GenBank/DDBJ whole genome shotgun (WGS) entry which is preliminary data.</text>
</comment>
<evidence type="ECO:0000313" key="2">
    <source>
        <dbReference type="EMBL" id="THG98892.1"/>
    </source>
</evidence>
<gene>
    <name evidence="2" type="ORF">EW026_g3378</name>
</gene>
<dbReference type="Proteomes" id="UP000309038">
    <property type="component" value="Unassembled WGS sequence"/>
</dbReference>
<feature type="compositionally biased region" description="Basic and acidic residues" evidence="1">
    <location>
        <begin position="213"/>
        <end position="240"/>
    </location>
</feature>
<proteinExistence type="predicted"/>
<feature type="region of interest" description="Disordered" evidence="1">
    <location>
        <begin position="1"/>
        <end position="50"/>
    </location>
</feature>
<sequence length="492" mass="54759">MPRTHSKAPANKASARRAGQSADKPARRLIPVPDGEAGRRPPRGYNLQEAMGLGGKDKKYYRYLCIQEHAFFAHFEQGWPVYVILKQYYSNSAAASKQNEERDRAASVVSSEDASGDEDVSSHKHKRGTIDNTRDSADEGGNHWKIPESSEEEEDVPGKVTPPVKDRMYKRLPLKKKTVTIVSPVASPERTSKRKGTMVAKSHVMPRPAYKKRGGDQRVDSKGKQRARTPEDHSHTAEGLDDDIRFASTPQSTNNYEVYMLTTPELRYSPPVARSLSPSLPFLTSPIVQATNSAIGDIISAARTSANELLGIPGFASPRSNAMSALSPLTSQGSRMNVPETCPALACEDPFPANPSEELLTLCRNPPQFHKNRPMHERRMVLFEHYDRICMQISLELRPPTLVYPMSMNLTAIADRLHLLARPLAGVLKLGSQGFIFKKLQAYADTALKHFNLWPMASRKESDRPAFMMEDLNIASRGNNWNVYVQDLGKPG</sequence>
<keyword evidence="3" id="KW-1185">Reference proteome</keyword>
<reference evidence="2 3" key="1">
    <citation type="submission" date="2019-02" db="EMBL/GenBank/DDBJ databases">
        <title>Genome sequencing of the rare red list fungi Phlebia centrifuga.</title>
        <authorList>
            <person name="Buettner E."/>
            <person name="Kellner H."/>
        </authorList>
    </citation>
    <scope>NUCLEOTIDE SEQUENCE [LARGE SCALE GENOMIC DNA]</scope>
    <source>
        <strain evidence="2 3">DSM 108282</strain>
    </source>
</reference>